<dbReference type="PANTHER" id="PTHR30383">
    <property type="entry name" value="THIOESTERASE 1/PROTEASE 1/LYSOPHOSPHOLIPASE L1"/>
    <property type="match status" value="1"/>
</dbReference>
<dbReference type="InterPro" id="IPR036514">
    <property type="entry name" value="SGNH_hydro_sf"/>
</dbReference>
<evidence type="ECO:0000313" key="3">
    <source>
        <dbReference type="Proteomes" id="UP000265643"/>
    </source>
</evidence>
<feature type="domain" description="SGNH hydrolase-type esterase" evidence="1">
    <location>
        <begin position="6"/>
        <end position="193"/>
    </location>
</feature>
<accession>A0A391P8U7</accession>
<dbReference type="Gene3D" id="3.40.50.1110">
    <property type="entry name" value="SGNH hydrolase"/>
    <property type="match status" value="1"/>
</dbReference>
<gene>
    <name evidence="2" type="ORF">KGMB01110_17940</name>
</gene>
<dbReference type="AlphaFoldDB" id="A0A391P8U7"/>
<protein>
    <submittedName>
        <fullName evidence="2">Arylesterase</fullName>
    </submittedName>
</protein>
<comment type="caution">
    <text evidence="2">The sequence shown here is derived from an EMBL/GenBank/DDBJ whole genome shotgun (WGS) entry which is preliminary data.</text>
</comment>
<dbReference type="RefSeq" id="WP_119298105.1">
    <property type="nucleotide sequence ID" value="NZ_BHGK01000001.1"/>
</dbReference>
<keyword evidence="3" id="KW-1185">Reference proteome</keyword>
<name>A0A391P8U7_9FIRM</name>
<dbReference type="InterPro" id="IPR051532">
    <property type="entry name" value="Ester_Hydrolysis_Enzymes"/>
</dbReference>
<dbReference type="InterPro" id="IPR013830">
    <property type="entry name" value="SGNH_hydro"/>
</dbReference>
<dbReference type="Proteomes" id="UP000265643">
    <property type="component" value="Unassembled WGS sequence"/>
</dbReference>
<dbReference type="PANTHER" id="PTHR30383:SF29">
    <property type="entry name" value="SGNH HYDROLASE-TYPE ESTERASE DOMAIN-CONTAINING PROTEIN"/>
    <property type="match status" value="1"/>
</dbReference>
<sequence length="221" mass="24410">MKTILCFGDSNTYGYIPDGSGRFPIEVRWTGRLQSALGDSARVIEEGLCGRTTIFPDKVRDGRRGIDMIGTLVESHYPVDLLVVMLGTNDCKSAYHATAEQITEGVCRVIERAKEHAPESMKVLLISPIHLGKGVGKDGFDPEFNENSENVAKNLAEQYQNLAEKEGYAFLNAAKYADPSETDREHLDQSGHQKLGIAIERKIREILAEEESVTEVGKQVA</sequence>
<reference evidence="3" key="1">
    <citation type="submission" date="2018-09" db="EMBL/GenBank/DDBJ databases">
        <title>Draft Genome Sequence of Mediterraneibacter sp. KCTC 15684.</title>
        <authorList>
            <person name="Kim J.S."/>
            <person name="Han K.I."/>
            <person name="Suh M.K."/>
            <person name="Lee K.C."/>
            <person name="Eom M.K."/>
            <person name="Lee J.H."/>
            <person name="Park S.H."/>
            <person name="Kang S.W."/>
            <person name="Park J.E."/>
            <person name="Oh B.S."/>
            <person name="Yu S.Y."/>
            <person name="Choi S.H."/>
            <person name="Lee D.H."/>
            <person name="Yoon H."/>
            <person name="Kim B."/>
            <person name="Yang S.J."/>
            <person name="Lee J.S."/>
        </authorList>
    </citation>
    <scope>NUCLEOTIDE SEQUENCE [LARGE SCALE GENOMIC DNA]</scope>
    <source>
        <strain evidence="3">KCTC 15684</strain>
    </source>
</reference>
<proteinExistence type="predicted"/>
<dbReference type="EMBL" id="BHGK01000001">
    <property type="protein sequence ID" value="GCA67358.1"/>
    <property type="molecule type" value="Genomic_DNA"/>
</dbReference>
<evidence type="ECO:0000259" key="1">
    <source>
        <dbReference type="Pfam" id="PF13472"/>
    </source>
</evidence>
<dbReference type="SUPFAM" id="SSF52266">
    <property type="entry name" value="SGNH hydrolase"/>
    <property type="match status" value="1"/>
</dbReference>
<evidence type="ECO:0000313" key="2">
    <source>
        <dbReference type="EMBL" id="GCA67358.1"/>
    </source>
</evidence>
<organism evidence="2 3">
    <name type="scientific">Mediterraneibacter butyricigenes</name>
    <dbReference type="NCBI Taxonomy" id="2316025"/>
    <lineage>
        <taxon>Bacteria</taxon>
        <taxon>Bacillati</taxon>
        <taxon>Bacillota</taxon>
        <taxon>Clostridia</taxon>
        <taxon>Lachnospirales</taxon>
        <taxon>Lachnospiraceae</taxon>
        <taxon>Mediterraneibacter</taxon>
    </lineage>
</organism>
<dbReference type="Pfam" id="PF13472">
    <property type="entry name" value="Lipase_GDSL_2"/>
    <property type="match status" value="1"/>
</dbReference>